<feature type="binding site" evidence="16">
    <location>
        <begin position="106"/>
        <end position="109"/>
    </location>
    <ligand>
        <name>substrate</name>
    </ligand>
</feature>
<evidence type="ECO:0000256" key="10">
    <source>
        <dbReference type="ARBA" id="ARBA00022777"/>
    </source>
</evidence>
<proteinExistence type="inferred from homology"/>
<keyword evidence="12 16" id="KW-0630">Potassium</keyword>
<protein>
    <recommendedName>
        <fullName evidence="15 16">Type III pantothenate kinase</fullName>
        <ecNumber evidence="6 16">2.7.1.33</ecNumber>
    </recommendedName>
    <alternativeName>
        <fullName evidence="16">PanK-III</fullName>
    </alternativeName>
    <alternativeName>
        <fullName evidence="16">Pantothenic acid kinase</fullName>
    </alternativeName>
</protein>
<dbReference type="NCBIfam" id="NF009848">
    <property type="entry name" value="PRK13318.1-6"/>
    <property type="match status" value="1"/>
</dbReference>
<name>A0A938B2P6_UNCTE</name>
<dbReference type="Proteomes" id="UP000712673">
    <property type="component" value="Unassembled WGS sequence"/>
</dbReference>
<keyword evidence="16" id="KW-0479">Metal-binding</keyword>
<keyword evidence="13 16" id="KW-0173">Coenzyme A biosynthesis</keyword>
<dbReference type="HAMAP" id="MF_01274">
    <property type="entry name" value="Pantothen_kinase_3"/>
    <property type="match status" value="1"/>
</dbReference>
<reference evidence="17" key="1">
    <citation type="submission" date="2019-03" db="EMBL/GenBank/DDBJ databases">
        <title>Lake Tanganyika Metagenome-Assembled Genomes (MAGs).</title>
        <authorList>
            <person name="Tran P."/>
        </authorList>
    </citation>
    <scope>NUCLEOTIDE SEQUENCE</scope>
    <source>
        <strain evidence="17">K_DeepCast_65m_m2_066</strain>
    </source>
</reference>
<comment type="subcellular location">
    <subcellularLocation>
        <location evidence="3 16">Cytoplasm</location>
    </subcellularLocation>
</comment>
<gene>
    <name evidence="16" type="primary">coaX</name>
    <name evidence="17" type="ORF">FJZ47_04185</name>
</gene>
<feature type="binding site" evidence="16">
    <location>
        <position position="128"/>
    </location>
    <ligand>
        <name>K(+)</name>
        <dbReference type="ChEBI" id="CHEBI:29103"/>
    </ligand>
</feature>
<evidence type="ECO:0000256" key="11">
    <source>
        <dbReference type="ARBA" id="ARBA00022840"/>
    </source>
</evidence>
<dbReference type="Gene3D" id="3.30.420.40">
    <property type="match status" value="2"/>
</dbReference>
<comment type="function">
    <text evidence="16">Catalyzes the phosphorylation of pantothenate (Pan), the first step in CoA biosynthesis.</text>
</comment>
<feature type="binding site" evidence="16">
    <location>
        <position position="183"/>
    </location>
    <ligand>
        <name>substrate</name>
    </ligand>
</feature>
<evidence type="ECO:0000256" key="8">
    <source>
        <dbReference type="ARBA" id="ARBA00022679"/>
    </source>
</evidence>
<accession>A0A938B2P6</accession>
<evidence type="ECO:0000256" key="7">
    <source>
        <dbReference type="ARBA" id="ARBA00022490"/>
    </source>
</evidence>
<evidence type="ECO:0000256" key="5">
    <source>
        <dbReference type="ARBA" id="ARBA00011738"/>
    </source>
</evidence>
<dbReference type="CDD" id="cd24015">
    <property type="entry name" value="ASKHA_NBD_PanK-III"/>
    <property type="match status" value="1"/>
</dbReference>
<keyword evidence="7 16" id="KW-0963">Cytoplasm</keyword>
<dbReference type="EC" id="2.7.1.33" evidence="6 16"/>
<evidence type="ECO:0000256" key="9">
    <source>
        <dbReference type="ARBA" id="ARBA00022741"/>
    </source>
</evidence>
<sequence length="270" mass="29066">MLLVIDVGNTNTVMGVYDNERLVTHWRLATSRHRTSDEYGVLVQGLCAQRRIDAQAIHHVAISCVVPSQLFSLTDVSHVYFDCQPLIVDHRTAGITILTDRPEEVGADRLVNAVAAYDKFQREVIIVDLGTATTFDAVSASGAYLGGAISPGISISIEALAQHASKLSRVEFANPGTVIGKHTVHAMQSGIYFGYVGLVDAVVERMRAEMEGDPLVVATGGLAPLIAEASTTVQKIEPYLTLEGLKVIFDQYTARHQPDVGSNVPAQGNL</sequence>
<comment type="cofactor">
    <cofactor evidence="16">
        <name>NH4(+)</name>
        <dbReference type="ChEBI" id="CHEBI:28938"/>
    </cofactor>
    <cofactor evidence="16">
        <name>K(+)</name>
        <dbReference type="ChEBI" id="CHEBI:29103"/>
    </cofactor>
    <text evidence="16">A monovalent cation. Ammonium or potassium.</text>
</comment>
<dbReference type="AlphaFoldDB" id="A0A938B2P6"/>
<evidence type="ECO:0000313" key="17">
    <source>
        <dbReference type="EMBL" id="MBM3222990.1"/>
    </source>
</evidence>
<feature type="active site" description="Proton acceptor" evidence="16">
    <location>
        <position position="108"/>
    </location>
</feature>
<evidence type="ECO:0000256" key="3">
    <source>
        <dbReference type="ARBA" id="ARBA00004496"/>
    </source>
</evidence>
<evidence type="ECO:0000256" key="1">
    <source>
        <dbReference type="ARBA" id="ARBA00001206"/>
    </source>
</evidence>
<keyword evidence="9 16" id="KW-0547">Nucleotide-binding</keyword>
<dbReference type="GO" id="GO:0015937">
    <property type="term" value="P:coenzyme A biosynthetic process"/>
    <property type="evidence" value="ECO:0007669"/>
    <property type="project" value="UniProtKB-UniRule"/>
</dbReference>
<dbReference type="NCBIfam" id="TIGR00671">
    <property type="entry name" value="baf"/>
    <property type="match status" value="1"/>
</dbReference>
<evidence type="ECO:0000313" key="18">
    <source>
        <dbReference type="Proteomes" id="UP000712673"/>
    </source>
</evidence>
<comment type="caution">
    <text evidence="17">The sequence shown here is derived from an EMBL/GenBank/DDBJ whole genome shotgun (WGS) entry which is preliminary data.</text>
</comment>
<dbReference type="GO" id="GO:0004594">
    <property type="term" value="F:pantothenate kinase activity"/>
    <property type="evidence" value="ECO:0007669"/>
    <property type="project" value="UniProtKB-UniRule"/>
</dbReference>
<keyword evidence="10 16" id="KW-0418">Kinase</keyword>
<evidence type="ECO:0000256" key="14">
    <source>
        <dbReference type="ARBA" id="ARBA00038036"/>
    </source>
</evidence>
<evidence type="ECO:0000256" key="16">
    <source>
        <dbReference type="HAMAP-Rule" id="MF_01274"/>
    </source>
</evidence>
<evidence type="ECO:0000256" key="12">
    <source>
        <dbReference type="ARBA" id="ARBA00022958"/>
    </source>
</evidence>
<feature type="binding site" evidence="16">
    <location>
        <begin position="6"/>
        <end position="13"/>
    </location>
    <ligand>
        <name>ATP</name>
        <dbReference type="ChEBI" id="CHEBI:30616"/>
    </ligand>
</feature>
<dbReference type="SUPFAM" id="SSF53067">
    <property type="entry name" value="Actin-like ATPase domain"/>
    <property type="match status" value="2"/>
</dbReference>
<comment type="catalytic activity">
    <reaction evidence="1 16">
        <text>(R)-pantothenate + ATP = (R)-4'-phosphopantothenate + ADP + H(+)</text>
        <dbReference type="Rhea" id="RHEA:16373"/>
        <dbReference type="ChEBI" id="CHEBI:10986"/>
        <dbReference type="ChEBI" id="CHEBI:15378"/>
        <dbReference type="ChEBI" id="CHEBI:29032"/>
        <dbReference type="ChEBI" id="CHEBI:30616"/>
        <dbReference type="ChEBI" id="CHEBI:456216"/>
        <dbReference type="EC" id="2.7.1.33"/>
    </reaction>
</comment>
<dbReference type="PANTHER" id="PTHR34265">
    <property type="entry name" value="TYPE III PANTOTHENATE KINASE"/>
    <property type="match status" value="1"/>
</dbReference>
<evidence type="ECO:0000256" key="6">
    <source>
        <dbReference type="ARBA" id="ARBA00012102"/>
    </source>
</evidence>
<comment type="caution">
    <text evidence="16">Lacks conserved residue(s) required for the propagation of feature annotation.</text>
</comment>
<comment type="cofactor">
    <cofactor evidence="2">
        <name>K(+)</name>
        <dbReference type="ChEBI" id="CHEBI:29103"/>
    </cofactor>
</comment>
<evidence type="ECO:0000256" key="15">
    <source>
        <dbReference type="ARBA" id="ARBA00040883"/>
    </source>
</evidence>
<evidence type="ECO:0000256" key="4">
    <source>
        <dbReference type="ARBA" id="ARBA00005225"/>
    </source>
</evidence>
<evidence type="ECO:0000256" key="2">
    <source>
        <dbReference type="ARBA" id="ARBA00001958"/>
    </source>
</evidence>
<dbReference type="PANTHER" id="PTHR34265:SF1">
    <property type="entry name" value="TYPE III PANTOTHENATE KINASE"/>
    <property type="match status" value="1"/>
</dbReference>
<keyword evidence="8 16" id="KW-0808">Transferase</keyword>
<organism evidence="17 18">
    <name type="scientific">Tectimicrobiota bacterium</name>
    <dbReference type="NCBI Taxonomy" id="2528274"/>
    <lineage>
        <taxon>Bacteria</taxon>
        <taxon>Pseudomonadati</taxon>
        <taxon>Nitrospinota/Tectimicrobiota group</taxon>
        <taxon>Candidatus Tectimicrobiota</taxon>
    </lineage>
</organism>
<dbReference type="GO" id="GO:0005737">
    <property type="term" value="C:cytoplasm"/>
    <property type="evidence" value="ECO:0007669"/>
    <property type="project" value="UniProtKB-SubCell"/>
</dbReference>
<dbReference type="GO" id="GO:0005524">
    <property type="term" value="F:ATP binding"/>
    <property type="evidence" value="ECO:0007669"/>
    <property type="project" value="UniProtKB-UniRule"/>
</dbReference>
<dbReference type="GO" id="GO:0046872">
    <property type="term" value="F:metal ion binding"/>
    <property type="evidence" value="ECO:0007669"/>
    <property type="project" value="UniProtKB-KW"/>
</dbReference>
<keyword evidence="11 16" id="KW-0067">ATP-binding</keyword>
<dbReference type="InterPro" id="IPR043129">
    <property type="entry name" value="ATPase_NBD"/>
</dbReference>
<dbReference type="EMBL" id="VGLS01000081">
    <property type="protein sequence ID" value="MBM3222990.1"/>
    <property type="molecule type" value="Genomic_DNA"/>
</dbReference>
<dbReference type="NCBIfam" id="NF009855">
    <property type="entry name" value="PRK13321.1"/>
    <property type="match status" value="1"/>
</dbReference>
<feature type="binding site" evidence="16">
    <location>
        <position position="131"/>
    </location>
    <ligand>
        <name>ATP</name>
        <dbReference type="ChEBI" id="CHEBI:30616"/>
    </ligand>
</feature>
<dbReference type="Pfam" id="PF03309">
    <property type="entry name" value="Pan_kinase"/>
    <property type="match status" value="1"/>
</dbReference>
<comment type="pathway">
    <text evidence="4 16">Cofactor biosynthesis; coenzyme A biosynthesis; CoA from (R)-pantothenate: step 1/5.</text>
</comment>
<comment type="subunit">
    <text evidence="5 16">Homodimer.</text>
</comment>
<dbReference type="InterPro" id="IPR004619">
    <property type="entry name" value="Type_III_PanK"/>
</dbReference>
<comment type="similarity">
    <text evidence="14 16">Belongs to the type III pantothenate kinase family.</text>
</comment>
<evidence type="ECO:0000256" key="13">
    <source>
        <dbReference type="ARBA" id="ARBA00022993"/>
    </source>
</evidence>